<dbReference type="Gene3D" id="3.10.129.10">
    <property type="entry name" value="Hotdog Thioesterase"/>
    <property type="match status" value="1"/>
</dbReference>
<dbReference type="PANTHER" id="PTHR42993">
    <property type="entry name" value="MAOC-LIKE DEHYDRATASE DOMAIN-CONTAINING PROTEIN"/>
    <property type="match status" value="1"/>
</dbReference>
<sequence>MPDAFVTRRSTADLHDLVDVALPTTEWVSIDQHRIDLFADATDDHQWIHVDPERAAAGPYGKPIAHGYLSLSLIGPLFARVLRVEDASMVVNYGLDKVRFPAPLPEGSRVRLSSTLVSAAAVDGGVQIVVRATLEVEGGTKPVCVADAVYRYFD</sequence>
<proteinExistence type="inferred from homology"/>
<evidence type="ECO:0000313" key="4">
    <source>
        <dbReference type="Proteomes" id="UP000077519"/>
    </source>
</evidence>
<dbReference type="InterPro" id="IPR029069">
    <property type="entry name" value="HotDog_dom_sf"/>
</dbReference>
<dbReference type="Pfam" id="PF01575">
    <property type="entry name" value="MaoC_dehydratas"/>
    <property type="match status" value="1"/>
</dbReference>
<reference evidence="3 4" key="1">
    <citation type="submission" date="2016-03" db="EMBL/GenBank/DDBJ databases">
        <title>Genome sequence of Rhodococcus kyotonensis KB10.</title>
        <authorList>
            <person name="Jeong H."/>
            <person name="Hong C.E."/>
            <person name="Jo S.H."/>
            <person name="Park J.M."/>
        </authorList>
    </citation>
    <scope>NUCLEOTIDE SEQUENCE [LARGE SCALE GENOMIC DNA]</scope>
    <source>
        <strain evidence="3 4">KB10</strain>
    </source>
</reference>
<dbReference type="InterPro" id="IPR002539">
    <property type="entry name" value="MaoC-like_dom"/>
</dbReference>
<dbReference type="PANTHER" id="PTHR42993:SF1">
    <property type="entry name" value="MAOC-LIKE DEHYDRATASE DOMAIN-CONTAINING PROTEIN"/>
    <property type="match status" value="1"/>
</dbReference>
<dbReference type="AlphaFoldDB" id="A0A177YMD8"/>
<dbReference type="Proteomes" id="UP000077519">
    <property type="component" value="Unassembled WGS sequence"/>
</dbReference>
<protein>
    <recommendedName>
        <fullName evidence="2">MaoC-like domain-containing protein</fullName>
    </recommendedName>
</protein>
<comment type="similarity">
    <text evidence="1">Belongs to the enoyl-CoA hydratase/isomerase family.</text>
</comment>
<organism evidence="3 4">
    <name type="scientific">Rhodococcoides kyotonense</name>
    <dbReference type="NCBI Taxonomy" id="398843"/>
    <lineage>
        <taxon>Bacteria</taxon>
        <taxon>Bacillati</taxon>
        <taxon>Actinomycetota</taxon>
        <taxon>Actinomycetes</taxon>
        <taxon>Mycobacteriales</taxon>
        <taxon>Nocardiaceae</taxon>
        <taxon>Rhodococcoides</taxon>
    </lineage>
</organism>
<name>A0A177YMD8_9NOCA</name>
<gene>
    <name evidence="3" type="ORF">A3K89_17100</name>
</gene>
<dbReference type="CDD" id="cd03450">
    <property type="entry name" value="NodN"/>
    <property type="match status" value="1"/>
</dbReference>
<feature type="domain" description="MaoC-like" evidence="2">
    <location>
        <begin position="24"/>
        <end position="130"/>
    </location>
</feature>
<accession>A0A177YMD8</accession>
<evidence type="ECO:0000313" key="3">
    <source>
        <dbReference type="EMBL" id="OAK56198.1"/>
    </source>
</evidence>
<keyword evidence="4" id="KW-1185">Reference proteome</keyword>
<evidence type="ECO:0000259" key="2">
    <source>
        <dbReference type="Pfam" id="PF01575"/>
    </source>
</evidence>
<dbReference type="RefSeq" id="WP_068422350.1">
    <property type="nucleotide sequence ID" value="NZ_LVHI01000005.1"/>
</dbReference>
<dbReference type="InterPro" id="IPR039375">
    <property type="entry name" value="NodN-like"/>
</dbReference>
<evidence type="ECO:0000256" key="1">
    <source>
        <dbReference type="ARBA" id="ARBA00005254"/>
    </source>
</evidence>
<dbReference type="SUPFAM" id="SSF54637">
    <property type="entry name" value="Thioesterase/thiol ester dehydrase-isomerase"/>
    <property type="match status" value="1"/>
</dbReference>
<comment type="caution">
    <text evidence="3">The sequence shown here is derived from an EMBL/GenBank/DDBJ whole genome shotgun (WGS) entry which is preliminary data.</text>
</comment>
<dbReference type="EMBL" id="LVHI01000005">
    <property type="protein sequence ID" value="OAK56198.1"/>
    <property type="molecule type" value="Genomic_DNA"/>
</dbReference>